<gene>
    <name evidence="1" type="ORF">GQN54_14960</name>
</gene>
<comment type="caution">
    <text evidence="1">The sequence shown here is derived from an EMBL/GenBank/DDBJ whole genome shotgun (WGS) entry which is preliminary data.</text>
</comment>
<name>A0A6N9NSS1_9FLAO</name>
<accession>A0A6N9NSS1</accession>
<protein>
    <submittedName>
        <fullName evidence="1">GTPase</fullName>
    </submittedName>
</protein>
<organism evidence="1 2">
    <name type="scientific">Acidiluteibacter ferrifornacis</name>
    <dbReference type="NCBI Taxonomy" id="2692424"/>
    <lineage>
        <taxon>Bacteria</taxon>
        <taxon>Pseudomonadati</taxon>
        <taxon>Bacteroidota</taxon>
        <taxon>Flavobacteriia</taxon>
        <taxon>Flavobacteriales</taxon>
        <taxon>Cryomorphaceae</taxon>
        <taxon>Acidiluteibacter</taxon>
    </lineage>
</organism>
<sequence length="120" mass="13925">MKLILVYNANSDFFSSSLDFIHKIVSPKTYKCELCALTHGSFKEKPEWKNFVDQTAIKLVFHHIGDFEERYRTSYDYPVVVMEDDDQLKVVFNKTQLGQMKSTNELIHAIESLAEVSTKN</sequence>
<dbReference type="Proteomes" id="UP000470771">
    <property type="component" value="Unassembled WGS sequence"/>
</dbReference>
<proteinExistence type="predicted"/>
<evidence type="ECO:0000313" key="1">
    <source>
        <dbReference type="EMBL" id="NBG67425.1"/>
    </source>
</evidence>
<dbReference type="AlphaFoldDB" id="A0A6N9NSS1"/>
<dbReference type="EMBL" id="WWNE01000018">
    <property type="protein sequence ID" value="NBG67425.1"/>
    <property type="molecule type" value="Genomic_DNA"/>
</dbReference>
<reference evidence="1 2" key="1">
    <citation type="submission" date="2019-12" db="EMBL/GenBank/DDBJ databases">
        <authorList>
            <person name="Zhao J."/>
        </authorList>
    </citation>
    <scope>NUCLEOTIDE SEQUENCE [LARGE SCALE GENOMIC DNA]</scope>
    <source>
        <strain evidence="1 2">S-15</strain>
    </source>
</reference>
<dbReference type="RefSeq" id="WP_160634371.1">
    <property type="nucleotide sequence ID" value="NZ_WWNE01000018.1"/>
</dbReference>
<evidence type="ECO:0000313" key="2">
    <source>
        <dbReference type="Proteomes" id="UP000470771"/>
    </source>
</evidence>
<keyword evidence="2" id="KW-1185">Reference proteome</keyword>